<comment type="caution">
    <text evidence="2">The sequence shown here is derived from an EMBL/GenBank/DDBJ whole genome shotgun (WGS) entry which is preliminary data.</text>
</comment>
<keyword evidence="3" id="KW-1185">Reference proteome</keyword>
<organism evidence="2 3">
    <name type="scientific">Streptomyces osmaniensis</name>
    <dbReference type="NCBI Taxonomy" id="593134"/>
    <lineage>
        <taxon>Bacteria</taxon>
        <taxon>Bacillati</taxon>
        <taxon>Actinomycetota</taxon>
        <taxon>Actinomycetes</taxon>
        <taxon>Kitasatosporales</taxon>
        <taxon>Streptomycetaceae</taxon>
        <taxon>Streptomyces</taxon>
    </lineage>
</organism>
<name>A0ABP6X6B3_9ACTN</name>
<feature type="compositionally biased region" description="Pro residues" evidence="1">
    <location>
        <begin position="57"/>
        <end position="73"/>
    </location>
</feature>
<protein>
    <submittedName>
        <fullName evidence="2">Uncharacterized protein</fullName>
    </submittedName>
</protein>
<dbReference type="Proteomes" id="UP001500707">
    <property type="component" value="Unassembled WGS sequence"/>
</dbReference>
<proteinExistence type="predicted"/>
<evidence type="ECO:0000313" key="3">
    <source>
        <dbReference type="Proteomes" id="UP001500707"/>
    </source>
</evidence>
<evidence type="ECO:0000256" key="1">
    <source>
        <dbReference type="SAM" id="MobiDB-lite"/>
    </source>
</evidence>
<feature type="region of interest" description="Disordered" evidence="1">
    <location>
        <begin position="37"/>
        <end position="84"/>
    </location>
</feature>
<sequence length="84" mass="9034">MNDIQTLGTIGRGHHLEPLQLEIDPDQLPDDLVVVHNKDPAGSAWHNSRVGPDRPPRPGFPDFHPPAGDPPQVAPGGTPPETRS</sequence>
<evidence type="ECO:0000313" key="2">
    <source>
        <dbReference type="EMBL" id="GAA3562171.1"/>
    </source>
</evidence>
<accession>A0ABP6X6B3</accession>
<reference evidence="3" key="1">
    <citation type="journal article" date="2019" name="Int. J. Syst. Evol. Microbiol.">
        <title>The Global Catalogue of Microorganisms (GCM) 10K type strain sequencing project: providing services to taxonomists for standard genome sequencing and annotation.</title>
        <authorList>
            <consortium name="The Broad Institute Genomics Platform"/>
            <consortium name="The Broad Institute Genome Sequencing Center for Infectious Disease"/>
            <person name="Wu L."/>
            <person name="Ma J."/>
        </authorList>
    </citation>
    <scope>NUCLEOTIDE SEQUENCE [LARGE SCALE GENOMIC DNA]</scope>
    <source>
        <strain evidence="3">JCM 17656</strain>
    </source>
</reference>
<gene>
    <name evidence="2" type="ORF">GCM10022295_50480</name>
</gene>
<dbReference type="EMBL" id="BAABCE010000010">
    <property type="protein sequence ID" value="GAA3562171.1"/>
    <property type="molecule type" value="Genomic_DNA"/>
</dbReference>